<evidence type="ECO:0000259" key="3">
    <source>
        <dbReference type="Pfam" id="PF08675"/>
    </source>
</evidence>
<reference evidence="4 5" key="1">
    <citation type="submission" date="2016-03" db="EMBL/GenBank/DDBJ databases">
        <title>EvidentialGene: Evidence-directed Construction of Genes on Genomes.</title>
        <authorList>
            <person name="Gilbert D.G."/>
            <person name="Choi J.-H."/>
            <person name="Mockaitis K."/>
            <person name="Colbourne J."/>
            <person name="Pfrender M."/>
        </authorList>
    </citation>
    <scope>NUCLEOTIDE SEQUENCE [LARGE SCALE GENOMIC DNA]</scope>
    <source>
        <strain evidence="4 5">Xinb3</strain>
        <tissue evidence="4">Complete organism</tissue>
    </source>
</reference>
<name>A0A164KDK0_9CRUS</name>
<dbReference type="SUPFAM" id="SSF53098">
    <property type="entry name" value="Ribonuclease H-like"/>
    <property type="match status" value="1"/>
</dbReference>
<evidence type="ECO:0000256" key="2">
    <source>
        <dbReference type="SAM" id="MobiDB-lite"/>
    </source>
</evidence>
<dbReference type="Pfam" id="PF08675">
    <property type="entry name" value="RNA_bind"/>
    <property type="match status" value="1"/>
</dbReference>
<dbReference type="InterPro" id="IPR036397">
    <property type="entry name" value="RNaseH_sf"/>
</dbReference>
<dbReference type="GO" id="GO:1990432">
    <property type="term" value="P:siRNA 3'-end processing"/>
    <property type="evidence" value="ECO:0007669"/>
    <property type="project" value="TreeGrafter"/>
</dbReference>
<dbReference type="InterPro" id="IPR006941">
    <property type="entry name" value="RNase_CAF1"/>
</dbReference>
<proteinExistence type="inferred from homology"/>
<organism evidence="4 5">
    <name type="scientific">Daphnia magna</name>
    <dbReference type="NCBI Taxonomy" id="35525"/>
    <lineage>
        <taxon>Eukaryota</taxon>
        <taxon>Metazoa</taxon>
        <taxon>Ecdysozoa</taxon>
        <taxon>Arthropoda</taxon>
        <taxon>Crustacea</taxon>
        <taxon>Branchiopoda</taxon>
        <taxon>Diplostraca</taxon>
        <taxon>Cladocera</taxon>
        <taxon>Anomopoda</taxon>
        <taxon>Daphniidae</taxon>
        <taxon>Daphnia</taxon>
    </lineage>
</organism>
<dbReference type="PANTHER" id="PTHR15092">
    <property type="entry name" value="POLY A -SPECIFIC RIBONUCLEASE/TARGET OF EGR1, MEMBER 1"/>
    <property type="match status" value="1"/>
</dbReference>
<comment type="caution">
    <text evidence="4">The sequence shown here is derived from an EMBL/GenBank/DDBJ whole genome shotgun (WGS) entry which is preliminary data.</text>
</comment>
<accession>A0A164KDK0</accession>
<gene>
    <name evidence="4" type="ORF">APZ42_034172</name>
</gene>
<dbReference type="InterPro" id="IPR036867">
    <property type="entry name" value="R3H_dom_sf"/>
</dbReference>
<dbReference type="PANTHER" id="PTHR15092:SF44">
    <property type="entry name" value="POLY(A)-SPECIFIC RIBONUCLEASE PARN"/>
    <property type="match status" value="1"/>
</dbReference>
<evidence type="ECO:0000313" key="4">
    <source>
        <dbReference type="EMBL" id="KZS03174.1"/>
    </source>
</evidence>
<dbReference type="GO" id="GO:0000289">
    <property type="term" value="P:nuclear-transcribed mRNA poly(A) tail shortening"/>
    <property type="evidence" value="ECO:0007669"/>
    <property type="project" value="TreeGrafter"/>
</dbReference>
<comment type="similarity">
    <text evidence="1">Belongs to the CAF1 family.</text>
</comment>
<protein>
    <submittedName>
        <fullName evidence="4">Putative Poly-specific ribonuclease PARN</fullName>
    </submittedName>
</protein>
<dbReference type="Gene3D" id="3.30.70.330">
    <property type="match status" value="1"/>
</dbReference>
<dbReference type="OrthoDB" id="1432093at2759"/>
<feature type="compositionally biased region" description="Polar residues" evidence="2">
    <location>
        <begin position="541"/>
        <end position="550"/>
    </location>
</feature>
<dbReference type="Pfam" id="PF04857">
    <property type="entry name" value="CAF1"/>
    <property type="match status" value="1"/>
</dbReference>
<dbReference type="InterPro" id="IPR012337">
    <property type="entry name" value="RNaseH-like_sf"/>
</dbReference>
<dbReference type="Gene3D" id="3.30.420.10">
    <property type="entry name" value="Ribonuclease H-like superfamily/Ribonuclease H"/>
    <property type="match status" value="2"/>
</dbReference>
<dbReference type="InterPro" id="IPR035979">
    <property type="entry name" value="RBD_domain_sf"/>
</dbReference>
<dbReference type="CDD" id="cd12428">
    <property type="entry name" value="RRM_PARN"/>
    <property type="match status" value="1"/>
</dbReference>
<dbReference type="SUPFAM" id="SSF54928">
    <property type="entry name" value="RNA-binding domain, RBD"/>
    <property type="match status" value="1"/>
</dbReference>
<dbReference type="GO" id="GO:0003723">
    <property type="term" value="F:RNA binding"/>
    <property type="evidence" value="ECO:0007669"/>
    <property type="project" value="InterPro"/>
</dbReference>
<evidence type="ECO:0000256" key="1">
    <source>
        <dbReference type="ARBA" id="ARBA00008372"/>
    </source>
</evidence>
<dbReference type="GO" id="GO:0046872">
    <property type="term" value="F:metal ion binding"/>
    <property type="evidence" value="ECO:0007669"/>
    <property type="project" value="InterPro"/>
</dbReference>
<evidence type="ECO:0000313" key="5">
    <source>
        <dbReference type="Proteomes" id="UP000076858"/>
    </source>
</evidence>
<dbReference type="EMBL" id="LRGB01003333">
    <property type="protein sequence ID" value="KZS03174.1"/>
    <property type="molecule type" value="Genomic_DNA"/>
</dbReference>
<dbReference type="GO" id="GO:0005737">
    <property type="term" value="C:cytoplasm"/>
    <property type="evidence" value="ECO:0007669"/>
    <property type="project" value="InterPro"/>
</dbReference>
<dbReference type="STRING" id="35525.A0A164KDK0"/>
<dbReference type="Proteomes" id="UP000076858">
    <property type="component" value="Unassembled WGS sequence"/>
</dbReference>
<dbReference type="AlphaFoldDB" id="A0A164KDK0"/>
<keyword evidence="5" id="KW-1185">Reference proteome</keyword>
<sequence>MDVTKSNFQTVLEALDDELENASFVSIDTEFTGLNSTEGRSNKLSSLDTPSERYKKVLNSSPQFIIIQFGLSIFRFDNSISKYVNKTYNFYIFPNTSTLPGLPDTKFLSQASSLGFLASQGFDFNKLIKEGIPYLNLVNEEKLRVILKKKANHYIFIRMHLLLNCLRFLLIKKDSLTISRSSRVETFLQNEENEEKRNAVLELHCNTIQNELIFSHVKSRYPNLLFESSKKTCNGCTVIVKKTGIQKSKTEPSETDSYVAEMQKVEDNVGFSRIIRKITDSGKLVVGHNMLLDLCHILGQFCAPLPEDYDDFKGMVNTFFPRFIDTKVMATTKPFRDLLQNSALDRLLNSLLAAPFRNIEVIPATGFPSYTDNFKNHEAGYDAFITGRCFVAMANYLEDISSSQSKTAAVHESLLVTPFYQKIFMMMVPDIPYMTISGPDLEPSREHVFHVTFPSEWKLQDIFHLFSVHGTVRVDWTGDTSAFVTLHRKENSHFVLSAMAESKLPVGCSVISYQAYLNRKSQIATLSAEVPDLSSRKRLSSPVQCNTSDVPSPKKTREDVKNMKLNKEQFVVSANWD</sequence>
<dbReference type="InterPro" id="IPR014789">
    <property type="entry name" value="PolyA-riboNase_RNA-binding"/>
</dbReference>
<dbReference type="InterPro" id="IPR012677">
    <property type="entry name" value="Nucleotide-bd_a/b_plait_sf"/>
</dbReference>
<dbReference type="GO" id="GO:0004535">
    <property type="term" value="F:poly(A)-specific ribonuclease activity"/>
    <property type="evidence" value="ECO:0007669"/>
    <property type="project" value="InterPro"/>
</dbReference>
<dbReference type="Gene3D" id="3.30.1370.50">
    <property type="entry name" value="R3H-like domain"/>
    <property type="match status" value="1"/>
</dbReference>
<dbReference type="GO" id="GO:0005634">
    <property type="term" value="C:nucleus"/>
    <property type="evidence" value="ECO:0007669"/>
    <property type="project" value="InterPro"/>
</dbReference>
<dbReference type="GO" id="GO:1990431">
    <property type="term" value="P:priRNA 3'-end processing"/>
    <property type="evidence" value="ECO:0007669"/>
    <property type="project" value="TreeGrafter"/>
</dbReference>
<feature type="domain" description="Poly(A)-specific ribonuclease RNA-binding" evidence="3">
    <location>
        <begin position="438"/>
        <end position="518"/>
    </location>
</feature>
<dbReference type="InterPro" id="IPR051181">
    <property type="entry name" value="CAF1_poly(A)_ribonucleases"/>
</dbReference>
<feature type="region of interest" description="Disordered" evidence="2">
    <location>
        <begin position="539"/>
        <end position="559"/>
    </location>
</feature>